<dbReference type="RefSeq" id="WP_003090329.1">
    <property type="nucleotide sequence ID" value="NZ_AJTZ01000006.1"/>
</dbReference>
<dbReference type="PANTHER" id="PTHR30514:SF10">
    <property type="entry name" value="MURR_RPIR FAMILY TRANSCRIPTIONAL REGULATOR"/>
    <property type="match status" value="1"/>
</dbReference>
<proteinExistence type="predicted"/>
<dbReference type="EMBL" id="AJTZ01000006">
    <property type="protein sequence ID" value="EJN93230.1"/>
    <property type="molecule type" value="Genomic_DNA"/>
</dbReference>
<dbReference type="Gene3D" id="3.40.50.10490">
    <property type="entry name" value="Glucose-6-phosphate isomerase like protein, domain 1"/>
    <property type="match status" value="1"/>
</dbReference>
<dbReference type="PROSITE" id="PS51464">
    <property type="entry name" value="SIS"/>
    <property type="match status" value="1"/>
</dbReference>
<dbReference type="InterPro" id="IPR036388">
    <property type="entry name" value="WH-like_DNA-bd_sf"/>
</dbReference>
<comment type="caution">
    <text evidence="3">The sequence shown here is derived from an EMBL/GenBank/DDBJ whole genome shotgun (WGS) entry which is preliminary data.</text>
</comment>
<name>A0ABN0GSK6_STRRT</name>
<dbReference type="InterPro" id="IPR046348">
    <property type="entry name" value="SIS_dom_sf"/>
</dbReference>
<dbReference type="PROSITE" id="PS51071">
    <property type="entry name" value="HTH_RPIR"/>
    <property type="match status" value="1"/>
</dbReference>
<dbReference type="InterPro" id="IPR001347">
    <property type="entry name" value="SIS_dom"/>
</dbReference>
<keyword evidence="4" id="KW-1185">Reference proteome</keyword>
<dbReference type="SUPFAM" id="SSF46689">
    <property type="entry name" value="Homeodomain-like"/>
    <property type="match status" value="1"/>
</dbReference>
<evidence type="ECO:0000259" key="1">
    <source>
        <dbReference type="PROSITE" id="PS51071"/>
    </source>
</evidence>
<dbReference type="Pfam" id="PF01418">
    <property type="entry name" value="HTH_6"/>
    <property type="match status" value="1"/>
</dbReference>
<gene>
    <name evidence="3" type="ORF">SRA_10083</name>
</gene>
<dbReference type="InterPro" id="IPR009057">
    <property type="entry name" value="Homeodomain-like_sf"/>
</dbReference>
<protein>
    <submittedName>
        <fullName evidence="3">Transcriptional regulator</fullName>
    </submittedName>
</protein>
<sequence length="250" mass="28443">MNFLENIELHEADYSKTEWKVYQYVTKNIETLETFTITKIAELSHTSTSAVLRFCQTLGYKGFKDFRYAAIDYLHHYYKRDSADILDQMTDNYTSLINQIRNLNRDDINRLSQAILTPEKLHIFGIYLSSLPAKYLHMGLQNIGIASHFAGDLNSGSHLTNIISEEDTLIMFSVAGSISNYKRSLSALQNNMPKNSYLITLNEKATSAKYFGHTIVLPGSVFSQQSIVDIQSVTIIFVEILLNLIHEKLG</sequence>
<organism evidence="3 4">
    <name type="scientific">Streptococcus ratti FA-1 = DSM 20564</name>
    <dbReference type="NCBI Taxonomy" id="699248"/>
    <lineage>
        <taxon>Bacteria</taxon>
        <taxon>Bacillati</taxon>
        <taxon>Bacillota</taxon>
        <taxon>Bacilli</taxon>
        <taxon>Lactobacillales</taxon>
        <taxon>Streptococcaceae</taxon>
        <taxon>Streptococcus</taxon>
    </lineage>
</organism>
<evidence type="ECO:0000313" key="4">
    <source>
        <dbReference type="Proteomes" id="UP000007815"/>
    </source>
</evidence>
<dbReference type="Gene3D" id="1.10.10.10">
    <property type="entry name" value="Winged helix-like DNA-binding domain superfamily/Winged helix DNA-binding domain"/>
    <property type="match status" value="1"/>
</dbReference>
<dbReference type="InterPro" id="IPR000281">
    <property type="entry name" value="HTH_RpiR"/>
</dbReference>
<dbReference type="InterPro" id="IPR047640">
    <property type="entry name" value="RpiR-like"/>
</dbReference>
<evidence type="ECO:0000259" key="2">
    <source>
        <dbReference type="PROSITE" id="PS51464"/>
    </source>
</evidence>
<evidence type="ECO:0000313" key="3">
    <source>
        <dbReference type="EMBL" id="EJN93230.1"/>
    </source>
</evidence>
<dbReference type="SUPFAM" id="SSF53697">
    <property type="entry name" value="SIS domain"/>
    <property type="match status" value="1"/>
</dbReference>
<accession>A0ABN0GSK6</accession>
<dbReference type="Proteomes" id="UP000007815">
    <property type="component" value="Unassembled WGS sequence"/>
</dbReference>
<dbReference type="PANTHER" id="PTHR30514">
    <property type="entry name" value="GLUCOKINASE"/>
    <property type="match status" value="1"/>
</dbReference>
<reference evidence="3 4" key="1">
    <citation type="submission" date="2009-12" db="EMBL/GenBank/DDBJ databases">
        <authorList>
            <person name="Lefebure T."/>
            <person name="Cornejo O.E."/>
            <person name="Pavinski Bitar P.D."/>
            <person name="Lang P."/>
            <person name="Stanhope M.J."/>
        </authorList>
    </citation>
    <scope>NUCLEOTIDE SEQUENCE [LARGE SCALE GENOMIC DNA]</scope>
    <source>
        <strain evidence="3 4">FA-1</strain>
    </source>
</reference>
<feature type="domain" description="HTH rpiR-type" evidence="1">
    <location>
        <begin position="1"/>
        <end position="77"/>
    </location>
</feature>
<feature type="domain" description="SIS" evidence="2">
    <location>
        <begin position="111"/>
        <end position="250"/>
    </location>
</feature>